<gene>
    <name evidence="12" type="ORF">SMD44_p10087</name>
</gene>
<proteinExistence type="inferred from homology"/>
<dbReference type="OrthoDB" id="5143400at2"/>
<sequence>MSRDAWRELVAEVAAATGLPAGWQAVMESVPRADYVPPEVFVPEAGSGRRYRAVRRDTTPEEWLALVCSREPVITQLRPSLFDGAPAPSSSSSAPVAVARMLALLDASPGERVLDLGSGTGWTAALLSAAGARVVSVEADPELAARVQALLDGRRPPVTALCADAVSGHPPGAPYDALHAGFAVRDRIPVAWIDQVRDGGRIVVPFGSLFANTGLVRLTVHDGAAEGHFAGAVSFMWERGQLPRWPDPAQAAAVRSASAVNPRDVLATGASRWAVGLQVPDVTYDPVPARGDRLLRLWSIDGSWAAVAVDDWSSPRAVAQHGPRRVWDEVCAAWQWWEERGRPGRSRFGITARRTGSCHAWLDSPAVPLPRHAPSADPVDEPLP</sequence>
<evidence type="ECO:0000256" key="9">
    <source>
        <dbReference type="ARBA" id="ARBA00030757"/>
    </source>
</evidence>
<evidence type="ECO:0000313" key="13">
    <source>
        <dbReference type="Proteomes" id="UP000195880"/>
    </source>
</evidence>
<comment type="similarity">
    <text evidence="2">Belongs to the methyltransferase superfamily. L-isoaspartyl/D-aspartyl protein methyltransferase family.</text>
</comment>
<keyword evidence="12" id="KW-0614">Plasmid</keyword>
<dbReference type="PANTHER" id="PTHR11579">
    <property type="entry name" value="PROTEIN-L-ISOASPARTATE O-METHYLTRANSFERASE"/>
    <property type="match status" value="1"/>
</dbReference>
<keyword evidence="7 12" id="KW-0808">Transferase</keyword>
<keyword evidence="8" id="KW-0949">S-adenosyl-L-methionine</keyword>
<evidence type="ECO:0000256" key="1">
    <source>
        <dbReference type="ARBA" id="ARBA00004496"/>
    </source>
</evidence>
<dbReference type="Proteomes" id="UP000195880">
    <property type="component" value="Plasmid pMDJK44.1"/>
</dbReference>
<dbReference type="EC" id="2.1.1.77" evidence="3"/>
<dbReference type="GO" id="GO:0004719">
    <property type="term" value="F:protein-L-isoaspartate (D-aspartate) O-methyltransferase activity"/>
    <property type="evidence" value="ECO:0007669"/>
    <property type="project" value="UniProtKB-EC"/>
</dbReference>
<evidence type="ECO:0000256" key="10">
    <source>
        <dbReference type="ARBA" id="ARBA00031323"/>
    </source>
</evidence>
<organism evidence="12 13">
    <name type="scientific">Streptomyces alboflavus</name>
    <dbReference type="NCBI Taxonomy" id="67267"/>
    <lineage>
        <taxon>Bacteria</taxon>
        <taxon>Bacillati</taxon>
        <taxon>Actinomycetota</taxon>
        <taxon>Actinomycetes</taxon>
        <taxon>Kitasatosporales</taxon>
        <taxon>Streptomycetaceae</taxon>
        <taxon>Streptomyces</taxon>
    </lineage>
</organism>
<dbReference type="InterPro" id="IPR000682">
    <property type="entry name" value="PCMT"/>
</dbReference>
<dbReference type="KEGG" id="salf:SMD44_p10087"/>
<evidence type="ECO:0000256" key="3">
    <source>
        <dbReference type="ARBA" id="ARBA00011890"/>
    </source>
</evidence>
<dbReference type="CDD" id="cd02440">
    <property type="entry name" value="AdoMet_MTases"/>
    <property type="match status" value="1"/>
</dbReference>
<evidence type="ECO:0000256" key="11">
    <source>
        <dbReference type="ARBA" id="ARBA00031350"/>
    </source>
</evidence>
<dbReference type="SUPFAM" id="SSF53335">
    <property type="entry name" value="S-adenosyl-L-methionine-dependent methyltransferases"/>
    <property type="match status" value="1"/>
</dbReference>
<comment type="subcellular location">
    <subcellularLocation>
        <location evidence="1">Cytoplasm</location>
    </subcellularLocation>
</comment>
<dbReference type="Gene3D" id="3.40.50.150">
    <property type="entry name" value="Vaccinia Virus protein VP39"/>
    <property type="match status" value="1"/>
</dbReference>
<dbReference type="Pfam" id="PF01135">
    <property type="entry name" value="PCMT"/>
    <property type="match status" value="1"/>
</dbReference>
<dbReference type="RefSeq" id="WP_100112425.1">
    <property type="nucleotide sequence ID" value="NZ_CP023976.1"/>
</dbReference>
<dbReference type="AlphaFoldDB" id="A0A291W4K4"/>
<evidence type="ECO:0000313" key="12">
    <source>
        <dbReference type="EMBL" id="ATM24586.1"/>
    </source>
</evidence>
<evidence type="ECO:0000256" key="7">
    <source>
        <dbReference type="ARBA" id="ARBA00022679"/>
    </source>
</evidence>
<protein>
    <recommendedName>
        <fullName evidence="4">Protein-L-isoaspartate O-methyltransferase</fullName>
        <ecNumber evidence="3">2.1.1.77</ecNumber>
    </recommendedName>
    <alternativeName>
        <fullName evidence="11">L-isoaspartyl protein carboxyl methyltransferase</fullName>
    </alternativeName>
    <alternativeName>
        <fullName evidence="9">Protein L-isoaspartyl methyltransferase</fullName>
    </alternativeName>
    <alternativeName>
        <fullName evidence="10">Protein-beta-aspartate methyltransferase</fullName>
    </alternativeName>
</protein>
<accession>A0A291W4K4</accession>
<evidence type="ECO:0000256" key="5">
    <source>
        <dbReference type="ARBA" id="ARBA00022490"/>
    </source>
</evidence>
<dbReference type="GO" id="GO:0005737">
    <property type="term" value="C:cytoplasm"/>
    <property type="evidence" value="ECO:0007669"/>
    <property type="project" value="UniProtKB-SubCell"/>
</dbReference>
<name>A0A291W4K4_9ACTN</name>
<keyword evidence="5" id="KW-0963">Cytoplasm</keyword>
<evidence type="ECO:0000256" key="6">
    <source>
        <dbReference type="ARBA" id="ARBA00022603"/>
    </source>
</evidence>
<dbReference type="InterPro" id="IPR029063">
    <property type="entry name" value="SAM-dependent_MTases_sf"/>
</dbReference>
<keyword evidence="13" id="KW-1185">Reference proteome</keyword>
<evidence type="ECO:0000256" key="2">
    <source>
        <dbReference type="ARBA" id="ARBA00005369"/>
    </source>
</evidence>
<evidence type="ECO:0000256" key="8">
    <source>
        <dbReference type="ARBA" id="ARBA00022691"/>
    </source>
</evidence>
<dbReference type="GO" id="GO:0032259">
    <property type="term" value="P:methylation"/>
    <property type="evidence" value="ECO:0007669"/>
    <property type="project" value="UniProtKB-KW"/>
</dbReference>
<dbReference type="PANTHER" id="PTHR11579:SF0">
    <property type="entry name" value="PROTEIN-L-ISOASPARTATE(D-ASPARTATE) O-METHYLTRANSFERASE"/>
    <property type="match status" value="1"/>
</dbReference>
<evidence type="ECO:0000256" key="4">
    <source>
        <dbReference type="ARBA" id="ARBA00013346"/>
    </source>
</evidence>
<geneLocation type="plasmid" evidence="13">
    <name>pmdjk44.1</name>
</geneLocation>
<keyword evidence="6 12" id="KW-0489">Methyltransferase</keyword>
<reference evidence="12 13" key="1">
    <citation type="submission" date="2017-10" db="EMBL/GenBank/DDBJ databases">
        <title>Streptomyces alboflavus Genome sequencing and assembly.</title>
        <authorList>
            <person name="Wang Y."/>
            <person name="Du B."/>
            <person name="Ding Y."/>
            <person name="Liu H."/>
            <person name="Hou Q."/>
            <person name="Liu K."/>
            <person name="Wang C."/>
            <person name="Yao L."/>
        </authorList>
    </citation>
    <scope>NUCLEOTIDE SEQUENCE [LARGE SCALE GENOMIC DNA]</scope>
    <source>
        <strain evidence="12 13">MDJK44</strain>
        <plasmid evidence="13">Plasmid pmdjk44.1</plasmid>
    </source>
</reference>
<dbReference type="EMBL" id="CP023976">
    <property type="protein sequence ID" value="ATM24586.1"/>
    <property type="molecule type" value="Genomic_DNA"/>
</dbReference>